<comment type="caution">
    <text evidence="4">The sequence shown here is derived from an EMBL/GenBank/DDBJ whole genome shotgun (WGS) entry which is preliminary data.</text>
</comment>
<proteinExistence type="predicted"/>
<organism evidence="4 5">
    <name type="scientific">Streptomyces rhizosphaericola</name>
    <dbReference type="NCBI Taxonomy" id="2564098"/>
    <lineage>
        <taxon>Bacteria</taxon>
        <taxon>Bacillati</taxon>
        <taxon>Actinomycetota</taxon>
        <taxon>Actinomycetes</taxon>
        <taxon>Kitasatosporales</taxon>
        <taxon>Streptomycetaceae</taxon>
        <taxon>Streptomyces</taxon>
    </lineage>
</organism>
<evidence type="ECO:0000256" key="1">
    <source>
        <dbReference type="SAM" id="MobiDB-lite"/>
    </source>
</evidence>
<dbReference type="Proteomes" id="UP000306274">
    <property type="component" value="Unassembled WGS sequence"/>
</dbReference>
<keyword evidence="5" id="KW-1185">Reference proteome</keyword>
<evidence type="ECO:0000313" key="5">
    <source>
        <dbReference type="Proteomes" id="UP000306274"/>
    </source>
</evidence>
<feature type="compositionally biased region" description="Polar residues" evidence="1">
    <location>
        <begin position="627"/>
        <end position="657"/>
    </location>
</feature>
<keyword evidence="2" id="KW-1133">Transmembrane helix</keyword>
<feature type="domain" description="Outer membrane channel protein CpnT-like N-terminal" evidence="3">
    <location>
        <begin position="13"/>
        <end position="139"/>
    </location>
</feature>
<gene>
    <name evidence="4" type="ORF">E5Z02_24130</name>
</gene>
<feature type="compositionally biased region" description="Polar residues" evidence="1">
    <location>
        <begin position="398"/>
        <end position="410"/>
    </location>
</feature>
<dbReference type="Pfam" id="PF25547">
    <property type="entry name" value="WXG100_2"/>
    <property type="match status" value="1"/>
</dbReference>
<feature type="compositionally biased region" description="Pro residues" evidence="1">
    <location>
        <begin position="459"/>
        <end position="492"/>
    </location>
</feature>
<evidence type="ECO:0000313" key="4">
    <source>
        <dbReference type="EMBL" id="TGZ04326.1"/>
    </source>
</evidence>
<feature type="transmembrane region" description="Helical" evidence="2">
    <location>
        <begin position="109"/>
        <end position="133"/>
    </location>
</feature>
<feature type="region of interest" description="Disordered" evidence="1">
    <location>
        <begin position="550"/>
        <end position="702"/>
    </location>
</feature>
<feature type="compositionally biased region" description="Polar residues" evidence="1">
    <location>
        <begin position="445"/>
        <end position="456"/>
    </location>
</feature>
<protein>
    <recommendedName>
        <fullName evidence="3">Outer membrane channel protein CpnT-like N-terminal domain-containing protein</fullName>
    </recommendedName>
</protein>
<feature type="compositionally biased region" description="Pro residues" evidence="1">
    <location>
        <begin position="254"/>
        <end position="264"/>
    </location>
</feature>
<evidence type="ECO:0000259" key="3">
    <source>
        <dbReference type="Pfam" id="PF25547"/>
    </source>
</evidence>
<feature type="region of interest" description="Disordered" evidence="1">
    <location>
        <begin position="398"/>
        <end position="494"/>
    </location>
</feature>
<dbReference type="EMBL" id="SRZK01000289">
    <property type="protein sequence ID" value="TGZ04326.1"/>
    <property type="molecule type" value="Genomic_DNA"/>
</dbReference>
<reference evidence="4 5" key="1">
    <citation type="submission" date="2019-04" db="EMBL/GenBank/DDBJ databases">
        <title>Streptomyces rhizosphaericola sp. nov., an actinobacterium isolated from the wheat rhizosphere.</title>
        <authorList>
            <person name="Vargas Hoyos H.A."/>
            <person name="Santos S.N."/>
            <person name="Genuario D.B."/>
            <person name="Melo I.S."/>
            <person name="Da Silva L.J."/>
            <person name="Da Silva F.S.P."/>
            <person name="Zucchi T.D."/>
        </authorList>
    </citation>
    <scope>NUCLEOTIDE SEQUENCE [LARGE SCALE GENOMIC DNA]</scope>
    <source>
        <strain evidence="4 5">1AS2c</strain>
    </source>
</reference>
<accession>A0ABY2PA51</accession>
<evidence type="ECO:0000256" key="2">
    <source>
        <dbReference type="SAM" id="Phobius"/>
    </source>
</evidence>
<dbReference type="InterPro" id="IPR057746">
    <property type="entry name" value="CpnT-like_N"/>
</dbReference>
<keyword evidence="2" id="KW-0472">Membrane</keyword>
<feature type="region of interest" description="Disordered" evidence="1">
    <location>
        <begin position="238"/>
        <end position="294"/>
    </location>
</feature>
<feature type="compositionally biased region" description="Pro residues" evidence="1">
    <location>
        <begin position="273"/>
        <end position="288"/>
    </location>
</feature>
<keyword evidence="2" id="KW-0812">Transmembrane</keyword>
<feature type="non-terminal residue" evidence="4">
    <location>
        <position position="732"/>
    </location>
</feature>
<name>A0ABY2PA51_9ACTN</name>
<feature type="compositionally biased region" description="Low complexity" evidence="1">
    <location>
        <begin position="586"/>
        <end position="596"/>
    </location>
</feature>
<sequence>MIFILTGEKLMDADEDLAFESRGPYARLGRKVDRLSSLIDKSIHDIGQSMPDDLAESYAKAMGMLVDDGGKNYLRDFSQQLDKIAEGRRKTSMDIMEAKWQVIAEIIRLLIEIAIYLAMSFFTGGASASQIMLAKMRSRFFILTTLSHLLQRLHLTPSLTEAFAEAFTTFAVRLAMMNFAPNGRRPDSIDWSDIGKAAAFGAAAGFFTSIFENVARNIVRSFDGNFLKNAPDLDFKNPNWRDTPGIDIKVDGPTPNPKPGPGPDLPKDRPGPELNPPGSGPGPTPGPVPVTFRDGPLSFRNNPELWRNSNILRFNLDRPGALAGHYGLKGTVDFIAAGAGEVVGEILIKGAFEGDWSSSWTTFVGAGVSSKVESALMGTALNGAAELRHVIDRMRLQQPPTVSGGASDSATRGAGNGPDRAEGPPRTDGTGGGGDAGLSSPPPVVQQTTGQGDFSGSQSPPPYVSQDPPPYVSQDPPPYFSADPPPYTPGPLPVTAAENALWQQVHQGPAEVREQALRDLAALRGSSLPGPAETGVRDGLHDRLSQVPEVRVVPGGNSPAGQVDTDAVRRALESLGTPVTVDTPLPGAGAQPSSGVGSPGGSETPVDGPRSGGGTPGGAVSVDAPGTETSSGPGRQTPAGQDSRTTAPPQVDTSGSYGDTRAPGETDGGPGTRDLGGDAPVTAGGPGTEAPPVTVVVSEGPPPLAASPEAAALLDGAGVDRAVVLGPPTVTD</sequence>